<dbReference type="OrthoDB" id="117918at2"/>
<evidence type="ECO:0008006" key="4">
    <source>
        <dbReference type="Google" id="ProtNLM"/>
    </source>
</evidence>
<keyword evidence="1" id="KW-0732">Signal</keyword>
<dbReference type="AlphaFoldDB" id="A0A1H4MC96"/>
<dbReference type="RefSeq" id="WP_074653572.1">
    <property type="nucleotide sequence ID" value="NZ_FNSD01000001.1"/>
</dbReference>
<gene>
    <name evidence="2" type="ORF">SAMN05443244_1886</name>
</gene>
<protein>
    <recommendedName>
        <fullName evidence="4">Outer membrane protein beta-barrel domain-containing protein</fullName>
    </recommendedName>
</protein>
<dbReference type="EMBL" id="FNSD01000001">
    <property type="protein sequence ID" value="SEB80563.1"/>
    <property type="molecule type" value="Genomic_DNA"/>
</dbReference>
<dbReference type="SUPFAM" id="SSF56925">
    <property type="entry name" value="OMPA-like"/>
    <property type="match status" value="1"/>
</dbReference>
<feature type="signal peptide" evidence="1">
    <location>
        <begin position="1"/>
        <end position="20"/>
    </location>
</feature>
<dbReference type="InterPro" id="IPR011250">
    <property type="entry name" value="OMP/PagP_B-barrel"/>
</dbReference>
<evidence type="ECO:0000313" key="3">
    <source>
        <dbReference type="Proteomes" id="UP000182409"/>
    </source>
</evidence>
<feature type="chain" id="PRO_5010172650" description="Outer membrane protein beta-barrel domain-containing protein" evidence="1">
    <location>
        <begin position="21"/>
        <end position="171"/>
    </location>
</feature>
<dbReference type="Proteomes" id="UP000182409">
    <property type="component" value="Unassembled WGS sequence"/>
</dbReference>
<evidence type="ECO:0000256" key="1">
    <source>
        <dbReference type="SAM" id="SignalP"/>
    </source>
</evidence>
<reference evidence="2 3" key="1">
    <citation type="submission" date="2016-10" db="EMBL/GenBank/DDBJ databases">
        <authorList>
            <person name="de Groot N.N."/>
        </authorList>
    </citation>
    <scope>NUCLEOTIDE SEQUENCE [LARGE SCALE GENOMIC DNA]</scope>
    <source>
        <strain evidence="2 3">AB35.6</strain>
    </source>
</reference>
<organism evidence="2 3">
    <name type="scientific">Terriglobus roseus</name>
    <dbReference type="NCBI Taxonomy" id="392734"/>
    <lineage>
        <taxon>Bacteria</taxon>
        <taxon>Pseudomonadati</taxon>
        <taxon>Acidobacteriota</taxon>
        <taxon>Terriglobia</taxon>
        <taxon>Terriglobales</taxon>
        <taxon>Acidobacteriaceae</taxon>
        <taxon>Terriglobus</taxon>
    </lineage>
</organism>
<dbReference type="PROSITE" id="PS51257">
    <property type="entry name" value="PROKAR_LIPOPROTEIN"/>
    <property type="match status" value="1"/>
</dbReference>
<proteinExistence type="predicted"/>
<name>A0A1H4MC96_9BACT</name>
<evidence type="ECO:0000313" key="2">
    <source>
        <dbReference type="EMBL" id="SEB80563.1"/>
    </source>
</evidence>
<accession>A0A1H4MC96</accession>
<sequence length="171" mass="17928">MKTFAAAFALLLATTTACHAQLGLYGGFTTSTLKLANTPRLNGGTFGLYYDTTYGQVVALGIDARVEIVTNTTNPGTTVTSVLLGPRLAIPLPAVGLRPYIEVLVGGAHSKAGQGFASTDSGGVVAGGAVGADLRILPHVDWRVLDYSYMRVQGLNTYQQSFTTGVVVRFK</sequence>